<organism evidence="9 10">
    <name type="scientific">Anaeroselena agilis</name>
    <dbReference type="NCBI Taxonomy" id="3063788"/>
    <lineage>
        <taxon>Bacteria</taxon>
        <taxon>Bacillati</taxon>
        <taxon>Bacillota</taxon>
        <taxon>Negativicutes</taxon>
        <taxon>Acetonemataceae</taxon>
        <taxon>Anaeroselena</taxon>
    </lineage>
</organism>
<reference evidence="9 10" key="1">
    <citation type="submission" date="2023-07" db="EMBL/GenBank/DDBJ databases">
        <title>The novel representative of Negativicutes class, Anaeroselena agilis gen. nov. sp. nov.</title>
        <authorList>
            <person name="Prokofeva M.I."/>
            <person name="Elcheninov A.G."/>
            <person name="Klyukina A."/>
            <person name="Kublanov I.V."/>
            <person name="Frolov E.N."/>
            <person name="Podosokorskaya O.A."/>
        </authorList>
    </citation>
    <scope>NUCLEOTIDE SEQUENCE [LARGE SCALE GENOMIC DNA]</scope>
    <source>
        <strain evidence="9 10">4137-cl</strain>
    </source>
</reference>
<accession>A0ABU3P3J4</accession>
<protein>
    <submittedName>
        <fullName evidence="9">M48 family metalloprotease</fullName>
        <ecNumber evidence="9">3.4.24.-</ecNumber>
    </submittedName>
</protein>
<name>A0ABU3P3J4_9FIRM</name>
<dbReference type="InterPro" id="IPR001915">
    <property type="entry name" value="Peptidase_M48"/>
</dbReference>
<evidence type="ECO:0000256" key="4">
    <source>
        <dbReference type="ARBA" id="ARBA00022833"/>
    </source>
</evidence>
<feature type="domain" description="Peptidase M48" evidence="8">
    <location>
        <begin position="73"/>
        <end position="251"/>
    </location>
</feature>
<keyword evidence="7" id="KW-0732">Signal</keyword>
<gene>
    <name evidence="9" type="ORF">Q4T40_20475</name>
</gene>
<dbReference type="Gene3D" id="3.30.2010.10">
    <property type="entry name" value="Metalloproteases ('zincins'), catalytic domain"/>
    <property type="match status" value="1"/>
</dbReference>
<evidence type="ECO:0000313" key="9">
    <source>
        <dbReference type="EMBL" id="MDT8903609.1"/>
    </source>
</evidence>
<dbReference type="InterPro" id="IPR051156">
    <property type="entry name" value="Mito/Outer_Membr_Metalloprot"/>
</dbReference>
<dbReference type="EC" id="3.4.24.-" evidence="9"/>
<dbReference type="Pfam" id="PF01435">
    <property type="entry name" value="Peptidase_M48"/>
    <property type="match status" value="1"/>
</dbReference>
<comment type="similarity">
    <text evidence="6">Belongs to the peptidase M48 family.</text>
</comment>
<feature type="signal peptide" evidence="7">
    <location>
        <begin position="1"/>
        <end position="25"/>
    </location>
</feature>
<keyword evidence="5 6" id="KW-0482">Metalloprotease</keyword>
<comment type="cofactor">
    <cofactor evidence="6">
        <name>Zn(2+)</name>
        <dbReference type="ChEBI" id="CHEBI:29105"/>
    </cofactor>
    <text evidence="6">Binds 1 zinc ion per subunit.</text>
</comment>
<dbReference type="EMBL" id="JAUOZS010000001">
    <property type="protein sequence ID" value="MDT8903609.1"/>
    <property type="molecule type" value="Genomic_DNA"/>
</dbReference>
<dbReference type="RefSeq" id="WP_413782062.1">
    <property type="nucleotide sequence ID" value="NZ_JAUOZS010000001.1"/>
</dbReference>
<evidence type="ECO:0000256" key="3">
    <source>
        <dbReference type="ARBA" id="ARBA00022801"/>
    </source>
</evidence>
<comment type="caution">
    <text evidence="9">The sequence shown here is derived from an EMBL/GenBank/DDBJ whole genome shotgun (WGS) entry which is preliminary data.</text>
</comment>
<dbReference type="GO" id="GO:0008237">
    <property type="term" value="F:metallopeptidase activity"/>
    <property type="evidence" value="ECO:0007669"/>
    <property type="project" value="UniProtKB-KW"/>
</dbReference>
<evidence type="ECO:0000256" key="1">
    <source>
        <dbReference type="ARBA" id="ARBA00022670"/>
    </source>
</evidence>
<keyword evidence="3 6" id="KW-0378">Hydrolase</keyword>
<dbReference type="PANTHER" id="PTHR22726:SF1">
    <property type="entry name" value="METALLOENDOPEPTIDASE OMA1, MITOCHONDRIAL"/>
    <property type="match status" value="1"/>
</dbReference>
<keyword evidence="1 6" id="KW-0645">Protease</keyword>
<sequence>MKKYVASALISLIILFGFTPRVVQAASAAENLLYAAAAYAYINGQLQNINDNHQQQRLAIDQRKTGIDNDPDVNERLGRLYSQLKANGQIKSNYALYVSPEKDLNAFCDIGRVICVYRGNFDLTDDEVAFTLAHELRHGEAKHNIAGVQKLLGLSLIVNLFLQRNDNTTSEILAAVAANYINNEIFTMGQEWEADEYAFNYAVAAGFNPGAGAANMARIRKKHGEIWVEGLARLINPNNHPKTSARVAAFSKKMTDYSRGKVTVAEGKTGAAILVKGQLFMVPKANYGQIQDERAYLIAGKIARAFHQKPYTLTGGDIGDDGEVLLGDIAIVTPGEGEEPAEVLAERLNVILAVK</sequence>
<keyword evidence="10" id="KW-1185">Reference proteome</keyword>
<proteinExistence type="inferred from homology"/>
<dbReference type="Proteomes" id="UP001254848">
    <property type="component" value="Unassembled WGS sequence"/>
</dbReference>
<evidence type="ECO:0000256" key="2">
    <source>
        <dbReference type="ARBA" id="ARBA00022723"/>
    </source>
</evidence>
<keyword evidence="4 6" id="KW-0862">Zinc</keyword>
<evidence type="ECO:0000256" key="6">
    <source>
        <dbReference type="RuleBase" id="RU003983"/>
    </source>
</evidence>
<evidence type="ECO:0000256" key="5">
    <source>
        <dbReference type="ARBA" id="ARBA00023049"/>
    </source>
</evidence>
<feature type="chain" id="PRO_5046865497" evidence="7">
    <location>
        <begin position="26"/>
        <end position="355"/>
    </location>
</feature>
<evidence type="ECO:0000313" key="10">
    <source>
        <dbReference type="Proteomes" id="UP001254848"/>
    </source>
</evidence>
<evidence type="ECO:0000259" key="8">
    <source>
        <dbReference type="Pfam" id="PF01435"/>
    </source>
</evidence>
<keyword evidence="2" id="KW-0479">Metal-binding</keyword>
<evidence type="ECO:0000256" key="7">
    <source>
        <dbReference type="SAM" id="SignalP"/>
    </source>
</evidence>
<dbReference type="PANTHER" id="PTHR22726">
    <property type="entry name" value="METALLOENDOPEPTIDASE OMA1"/>
    <property type="match status" value="1"/>
</dbReference>